<evidence type="ECO:0000313" key="2">
    <source>
        <dbReference type="Proteomes" id="UP001652660"/>
    </source>
</evidence>
<evidence type="ECO:0000313" key="3">
    <source>
        <dbReference type="RefSeq" id="XP_071923179.1"/>
    </source>
</evidence>
<reference evidence="3" key="1">
    <citation type="submission" date="2025-08" db="UniProtKB">
        <authorList>
            <consortium name="RefSeq"/>
        </authorList>
    </citation>
    <scope>IDENTIFICATION</scope>
    <source>
        <tissue evidence="3">Leaves</tissue>
    </source>
</reference>
<feature type="domain" description="Reverse transcriptase" evidence="1">
    <location>
        <begin position="425"/>
        <end position="705"/>
    </location>
</feature>
<dbReference type="CDD" id="cd06222">
    <property type="entry name" value="RNase_H_like"/>
    <property type="match status" value="1"/>
</dbReference>
<protein>
    <recommendedName>
        <fullName evidence="1">Reverse transcriptase domain-containing protein</fullName>
    </recommendedName>
</protein>
<dbReference type="InterPro" id="IPR012337">
    <property type="entry name" value="RNaseH-like_sf"/>
</dbReference>
<dbReference type="PANTHER" id="PTHR33116">
    <property type="entry name" value="REVERSE TRANSCRIPTASE ZINC-BINDING DOMAIN-CONTAINING PROTEIN-RELATED-RELATED"/>
    <property type="match status" value="1"/>
</dbReference>
<dbReference type="Pfam" id="PF00078">
    <property type="entry name" value="RVT_1"/>
    <property type="match status" value="1"/>
</dbReference>
<organism evidence="2 3">
    <name type="scientific">Coffea arabica</name>
    <name type="common">Arabian coffee</name>
    <dbReference type="NCBI Taxonomy" id="13443"/>
    <lineage>
        <taxon>Eukaryota</taxon>
        <taxon>Viridiplantae</taxon>
        <taxon>Streptophyta</taxon>
        <taxon>Embryophyta</taxon>
        <taxon>Tracheophyta</taxon>
        <taxon>Spermatophyta</taxon>
        <taxon>Magnoliopsida</taxon>
        <taxon>eudicotyledons</taxon>
        <taxon>Gunneridae</taxon>
        <taxon>Pentapetalae</taxon>
        <taxon>asterids</taxon>
        <taxon>lamiids</taxon>
        <taxon>Gentianales</taxon>
        <taxon>Rubiaceae</taxon>
        <taxon>Ixoroideae</taxon>
        <taxon>Gardenieae complex</taxon>
        <taxon>Bertiereae - Coffeeae clade</taxon>
        <taxon>Coffeeae</taxon>
        <taxon>Coffea</taxon>
    </lineage>
</organism>
<dbReference type="Gene3D" id="3.30.420.10">
    <property type="entry name" value="Ribonuclease H-like superfamily/Ribonuclease H"/>
    <property type="match status" value="1"/>
</dbReference>
<dbReference type="SUPFAM" id="SSF56672">
    <property type="entry name" value="DNA/RNA polymerases"/>
    <property type="match status" value="1"/>
</dbReference>
<gene>
    <name evidence="3" type="primary">LOC140015175</name>
</gene>
<dbReference type="InterPro" id="IPR026960">
    <property type="entry name" value="RVT-Znf"/>
</dbReference>
<keyword evidence="2" id="KW-1185">Reference proteome</keyword>
<dbReference type="InterPro" id="IPR002156">
    <property type="entry name" value="RNaseH_domain"/>
</dbReference>
<dbReference type="InterPro" id="IPR043502">
    <property type="entry name" value="DNA/RNA_pol_sf"/>
</dbReference>
<dbReference type="InterPro" id="IPR000477">
    <property type="entry name" value="RT_dom"/>
</dbReference>
<dbReference type="CDD" id="cd01650">
    <property type="entry name" value="RT_nLTR_like"/>
    <property type="match status" value="1"/>
</dbReference>
<dbReference type="InterPro" id="IPR036691">
    <property type="entry name" value="Endo/exonu/phosph_ase_sf"/>
</dbReference>
<dbReference type="PANTHER" id="PTHR33116:SF82">
    <property type="entry name" value="RNASE H FAMILY PROTEIN"/>
    <property type="match status" value="1"/>
</dbReference>
<proteinExistence type="predicted"/>
<dbReference type="Pfam" id="PF13966">
    <property type="entry name" value="zf-RVT"/>
    <property type="match status" value="1"/>
</dbReference>
<dbReference type="GeneID" id="140015175"/>
<accession>A0ABM4VUI0</accession>
<dbReference type="InterPro" id="IPR036397">
    <property type="entry name" value="RNaseH_sf"/>
</dbReference>
<dbReference type="RefSeq" id="XP_071923179.1">
    <property type="nucleotide sequence ID" value="XM_072067078.1"/>
</dbReference>
<dbReference type="Gene3D" id="3.60.10.10">
    <property type="entry name" value="Endonuclease/exonuclease/phosphatase"/>
    <property type="match status" value="1"/>
</dbReference>
<dbReference type="Pfam" id="PF13456">
    <property type="entry name" value="RVT_3"/>
    <property type="match status" value="1"/>
</dbReference>
<sequence length="1236" mass="139505">MDSVIVNSCGSVWVFYDRSVSCNVVGESDQHVSVQIQSTLFVAPVIFSFAHAKWTVVDREALWAGLLEDRSVSLPWFVVGDFNVIVAEDEKRGGRPFRNWEGGDLLTFMSSAGLLDAGFSGSRFTWCNNRQGQAHIWKRLDRLLYDQLALDLGIMYEVLHLGRAPSDHAPLLMTASSRLDNSPKPFRFLNCWTSHQSFLEVIRHNWQVDFMGDPLYVLAAKLRKLKKVLREWSKHEFGDIFEMVKVAEQEVIQAENCFDEDPSVQHQICLSERRARLIQAQANEDSFWRQKARIRWLADGDKNSKFFHATVAERRSKSVIHRIKSSGGDWLCSEEDVGREAVSFFQGLFSDQSGTNNFHGLDVIPKVVTERDNDELERFPSLEEVKEVVFSMDADSAAGPDGFSGKFFVVAWEIVAEDVFAAVCRFFGGAELPKSITATSIVLVPKVSSPQDFSQFRPISLCSFVNKIISKLLARRLAKLLPGIISPNQSGFVQGRQMADNFLLAQELISSIQRPCRGGNVVLKLDMAKAYDRVSWPFLMQVLRRFGFGERWIDMIWRLVSNVWFSVIINGCPKGFFKSTRGLRQGDPISPALFVVGAEVLSRSLNALLGLRAFVPFKVPRGCPPITHLAYADDVIIFCSGLKASLQVILRTLDAYCSISGQQVNYHKSCFLVDRKLPLARKRAIARVTGFQERSFPIKYLGCPLYVGRAKLYFFSELCNLVSRRVLSWSGRLLSSGGKLVLIKSVLSSIPIHIMAASMVPKGVVCQLEQIFSSFLWGNSDFGPQFHWIKWAALTKPVEEGGAGLRSLQSIFDAFSLKLWWSFRCNTSIWASFMHAKYLSDRLPCQADVVRGQSGIWRRLVGVKSLADSHVCWVLGNGAVDFWHENWMGSGPLCDKVEIFGTHSVANFVDQGRWNISMLRHWLPPAIVSSILGISPPVSQRPDEMVWDLTESGVFSIASTYQLVRQPAIRSAFSAAIWHTLLPSKVSFFMLRLVAARLPVLETLRRFAVHGPSRCSCCEAPAEETLDHIFCNGDLPKRVWNSFTSGVGGCSCVSTVRHALAVWWLHPTSNPCLRLIFQFLPCLVCWHLWRARNLRVFEGCLGRSLLGWLLGVVERVRLHSELRAMLYGVKLCVQCGIIPIHVESDSLLLVRMVRGELRVPWFLRREFEELIAFRHHLHAVTHCFREVNRVADRLSNVGADSGSDRVYETLALLPLLVRGDCQMDAWGMPMVRRVRP</sequence>
<evidence type="ECO:0000259" key="1">
    <source>
        <dbReference type="PROSITE" id="PS50878"/>
    </source>
</evidence>
<dbReference type="SUPFAM" id="SSF56219">
    <property type="entry name" value="DNase I-like"/>
    <property type="match status" value="1"/>
</dbReference>
<dbReference type="SUPFAM" id="SSF53098">
    <property type="entry name" value="Ribonuclease H-like"/>
    <property type="match status" value="1"/>
</dbReference>
<dbReference type="InterPro" id="IPR044730">
    <property type="entry name" value="RNase_H-like_dom_plant"/>
</dbReference>
<dbReference type="PROSITE" id="PS50878">
    <property type="entry name" value="RT_POL"/>
    <property type="match status" value="1"/>
</dbReference>
<name>A0ABM4VUI0_COFAR</name>
<dbReference type="Proteomes" id="UP001652660">
    <property type="component" value="Chromosome 10e"/>
</dbReference>